<protein>
    <submittedName>
        <fullName evidence="1">Uncharacterized protein</fullName>
    </submittedName>
</protein>
<gene>
    <name evidence="1" type="ORF">EC910_112169</name>
</gene>
<evidence type="ECO:0000313" key="2">
    <source>
        <dbReference type="Proteomes" id="UP000295285"/>
    </source>
</evidence>
<accession>A0A4R4BCP4</accession>
<evidence type="ECO:0000313" key="1">
    <source>
        <dbReference type="EMBL" id="TCW53216.1"/>
    </source>
</evidence>
<dbReference type="RefSeq" id="WP_131933910.1">
    <property type="nucleotide sequence ID" value="NZ_SMDF01000012.1"/>
</dbReference>
<organism evidence="1 2">
    <name type="scientific">Bacillus thuringiensis</name>
    <dbReference type="NCBI Taxonomy" id="1428"/>
    <lineage>
        <taxon>Bacteria</taxon>
        <taxon>Bacillati</taxon>
        <taxon>Bacillota</taxon>
        <taxon>Bacilli</taxon>
        <taxon>Bacillales</taxon>
        <taxon>Bacillaceae</taxon>
        <taxon>Bacillus</taxon>
        <taxon>Bacillus cereus group</taxon>
    </lineage>
</organism>
<reference evidence="1 2" key="1">
    <citation type="submission" date="2019-03" db="EMBL/GenBank/DDBJ databases">
        <title>Above-ground endophytic microbial communities from plants in different locations in the United States.</title>
        <authorList>
            <person name="Frank C."/>
        </authorList>
    </citation>
    <scope>NUCLEOTIDE SEQUENCE [LARGE SCALE GENOMIC DNA]</scope>
    <source>
        <strain evidence="1 2">LP_2_YM</strain>
    </source>
</reference>
<dbReference type="AlphaFoldDB" id="A0A4R4BCP4"/>
<proteinExistence type="predicted"/>
<sequence>MKYEHAITLDKPVLSLGEIISIFQKKEVTEPIRRRELTICKDTVSIIEDQMKNFDINYYDYRDFIMELEFHDCDDDCDFEFQRRSFEYIYGNPCEIEDRFQEWGHFLIKAMESKKEIVKSQYIRPSSIPPTDKELERVEHYKRRAIECSELFNIPYETLKTLLKESPHTVIEIIQNIELEDTRIIEKLPAHLGVQFAYKEESQEFYIYYGEKHLPGLYRLLLLLKIFEFDSKERD</sequence>
<comment type="caution">
    <text evidence="1">The sequence shown here is derived from an EMBL/GenBank/DDBJ whole genome shotgun (WGS) entry which is preliminary data.</text>
</comment>
<dbReference type="Proteomes" id="UP000295285">
    <property type="component" value="Unassembled WGS sequence"/>
</dbReference>
<name>A0A4R4BCP4_BACTU</name>
<dbReference type="EMBL" id="SMDG01000012">
    <property type="protein sequence ID" value="TCW53216.1"/>
    <property type="molecule type" value="Genomic_DNA"/>
</dbReference>